<name>S3C861_OPHP1</name>
<dbReference type="EMBL" id="KE148147">
    <property type="protein sequence ID" value="EPE09689.1"/>
    <property type="molecule type" value="Genomic_DNA"/>
</dbReference>
<keyword evidence="2" id="KW-0808">Transferase</keyword>
<evidence type="ECO:0000313" key="3">
    <source>
        <dbReference type="Proteomes" id="UP000016923"/>
    </source>
</evidence>
<dbReference type="InterPro" id="IPR019410">
    <property type="entry name" value="Methyltransf_16"/>
</dbReference>
<dbReference type="GO" id="GO:0005737">
    <property type="term" value="C:cytoplasm"/>
    <property type="evidence" value="ECO:0007669"/>
    <property type="project" value="TreeGrafter"/>
</dbReference>
<feature type="region of interest" description="Disordered" evidence="1">
    <location>
        <begin position="181"/>
        <end position="206"/>
    </location>
</feature>
<accession>S3C861</accession>
<gene>
    <name evidence="2" type="ORF">F503_07465</name>
</gene>
<dbReference type="Gene3D" id="3.40.50.150">
    <property type="entry name" value="Vaccinia Virus protein VP39"/>
    <property type="match status" value="1"/>
</dbReference>
<dbReference type="OMA" id="RARWCIV"/>
<organism evidence="2 3">
    <name type="scientific">Ophiostoma piceae (strain UAMH 11346)</name>
    <name type="common">Sap stain fungus</name>
    <dbReference type="NCBI Taxonomy" id="1262450"/>
    <lineage>
        <taxon>Eukaryota</taxon>
        <taxon>Fungi</taxon>
        <taxon>Dikarya</taxon>
        <taxon>Ascomycota</taxon>
        <taxon>Pezizomycotina</taxon>
        <taxon>Sordariomycetes</taxon>
        <taxon>Sordariomycetidae</taxon>
        <taxon>Ophiostomatales</taxon>
        <taxon>Ophiostomataceae</taxon>
        <taxon>Ophiostoma</taxon>
    </lineage>
</organism>
<dbReference type="SUPFAM" id="SSF53335">
    <property type="entry name" value="S-adenosyl-L-methionine-dependent methyltransferases"/>
    <property type="match status" value="1"/>
</dbReference>
<reference evidence="2 3" key="1">
    <citation type="journal article" date="2013" name="BMC Genomics">
        <title>The genome and transcriptome of the pine saprophyte Ophiostoma piceae, and a comparison with the bark beetle-associated pine pathogen Grosmannia clavigera.</title>
        <authorList>
            <person name="Haridas S."/>
            <person name="Wang Y."/>
            <person name="Lim L."/>
            <person name="Massoumi Alamouti S."/>
            <person name="Jackman S."/>
            <person name="Docking R."/>
            <person name="Robertson G."/>
            <person name="Birol I."/>
            <person name="Bohlmann J."/>
            <person name="Breuil C."/>
        </authorList>
    </citation>
    <scope>NUCLEOTIDE SEQUENCE [LARGE SCALE GENOMIC DNA]</scope>
    <source>
        <strain evidence="2 3">UAMH 11346</strain>
    </source>
</reference>
<dbReference type="GO" id="GO:0032259">
    <property type="term" value="P:methylation"/>
    <property type="evidence" value="ECO:0007669"/>
    <property type="project" value="UniProtKB-KW"/>
</dbReference>
<dbReference type="HOGENOM" id="CLU_032409_2_1_1"/>
<evidence type="ECO:0000313" key="2">
    <source>
        <dbReference type="EMBL" id="EPE09689.1"/>
    </source>
</evidence>
<dbReference type="InterPro" id="IPR029063">
    <property type="entry name" value="SAM-dependent_MTases_sf"/>
</dbReference>
<sequence>MSLVARVSLTGEAEVDPEDYLFSSLSVIFPDDTTNQHGDADHGVLYTSPHLPEPITMSVTDPEGDSDRKLFSHFLWNASLMLAKLVEAGTLDAAERRGDSAIAGLRGSGPVPVTEADTVVSKYCSVSTEFDIAGQSTIELGAGTALPSIMSAILGAARVTITDYPSDVVMDNLKENIKRNVRIADSPRNEREKQEQQEKRNPVSTSEITVDGHAWGEFDTDVARTGYHAYDRVCVCDCLWMLWQHDNLRKSISWFLKDTDQDKERAARCWVIGGFHTGREKVAAFFDKEALAAENLDIEAIWERDCDDQERPWVEDRGVEDKTERKRWLTVAILRRKQ</sequence>
<proteinExistence type="predicted"/>
<dbReference type="AlphaFoldDB" id="S3C861"/>
<dbReference type="Proteomes" id="UP000016923">
    <property type="component" value="Unassembled WGS sequence"/>
</dbReference>
<evidence type="ECO:0000256" key="1">
    <source>
        <dbReference type="SAM" id="MobiDB-lite"/>
    </source>
</evidence>
<dbReference type="PANTHER" id="PTHR14614">
    <property type="entry name" value="HEPATOCELLULAR CARCINOMA-ASSOCIATED ANTIGEN"/>
    <property type="match status" value="1"/>
</dbReference>
<protein>
    <submittedName>
        <fullName evidence="2">Nicotinamide n-methyltransferase</fullName>
    </submittedName>
</protein>
<dbReference type="PANTHER" id="PTHR14614:SF104">
    <property type="entry name" value="N-METHYLTRANSFERASE, PUTATIVE (AFU_ORTHOLOGUE AFUA_1G17750)-RELATED"/>
    <property type="match status" value="1"/>
</dbReference>
<dbReference type="GO" id="GO:0008757">
    <property type="term" value="F:S-adenosylmethionine-dependent methyltransferase activity"/>
    <property type="evidence" value="ECO:0007669"/>
    <property type="project" value="UniProtKB-ARBA"/>
</dbReference>
<dbReference type="Pfam" id="PF10294">
    <property type="entry name" value="Methyltransf_16"/>
    <property type="match status" value="1"/>
</dbReference>
<dbReference type="OrthoDB" id="407325at2759"/>
<dbReference type="eggNOG" id="KOG2920">
    <property type="taxonomic scope" value="Eukaryota"/>
</dbReference>
<keyword evidence="2" id="KW-0489">Methyltransferase</keyword>
<dbReference type="VEuPathDB" id="FungiDB:F503_07465"/>
<keyword evidence="3" id="KW-1185">Reference proteome</keyword>
<feature type="compositionally biased region" description="Basic and acidic residues" evidence="1">
    <location>
        <begin position="185"/>
        <end position="201"/>
    </location>
</feature>